<dbReference type="EMBL" id="OV121142">
    <property type="protein sequence ID" value="CAH0549330.1"/>
    <property type="molecule type" value="Genomic_DNA"/>
</dbReference>
<dbReference type="CDD" id="cd04591">
    <property type="entry name" value="CBS_pair_voltage-gated_CLC_euk_bac"/>
    <property type="match status" value="1"/>
</dbReference>
<dbReference type="OrthoDB" id="4564at2759"/>
<evidence type="ECO:0000256" key="2">
    <source>
        <dbReference type="ARBA" id="ARBA00022448"/>
    </source>
</evidence>
<feature type="transmembrane region" description="Helical" evidence="10">
    <location>
        <begin position="122"/>
        <end position="144"/>
    </location>
</feature>
<feature type="transmembrane region" description="Helical" evidence="10">
    <location>
        <begin position="309"/>
        <end position="329"/>
    </location>
</feature>
<evidence type="ECO:0000256" key="7">
    <source>
        <dbReference type="ARBA" id="ARBA00023136"/>
    </source>
</evidence>
<dbReference type="CDD" id="cd03683">
    <property type="entry name" value="ClC_1_like"/>
    <property type="match status" value="1"/>
</dbReference>
<dbReference type="GO" id="GO:0005247">
    <property type="term" value="F:voltage-gated chloride channel activity"/>
    <property type="evidence" value="ECO:0007669"/>
    <property type="project" value="TreeGrafter"/>
</dbReference>
<dbReference type="SUPFAM" id="SSF81340">
    <property type="entry name" value="Clc chloride channel"/>
    <property type="match status" value="1"/>
</dbReference>
<dbReference type="InterPro" id="IPR050970">
    <property type="entry name" value="Cl_channel_volt-gated"/>
</dbReference>
<feature type="transmembrane region" description="Helical" evidence="10">
    <location>
        <begin position="230"/>
        <end position="251"/>
    </location>
</feature>
<keyword evidence="9" id="KW-0129">CBS domain</keyword>
<dbReference type="AlphaFoldDB" id="A0A9P0ATL9"/>
<keyword evidence="6 10" id="KW-0406">Ion transport</keyword>
<feature type="transmembrane region" description="Helical" evidence="10">
    <location>
        <begin position="79"/>
        <end position="96"/>
    </location>
</feature>
<gene>
    <name evidence="12" type="ORF">MELIAE_LOCUS2513</name>
</gene>
<dbReference type="Gene3D" id="1.10.3080.10">
    <property type="entry name" value="Clc chloride channel"/>
    <property type="match status" value="1"/>
</dbReference>
<dbReference type="InterPro" id="IPR014743">
    <property type="entry name" value="Cl-channel_core"/>
</dbReference>
<comment type="caution">
    <text evidence="10">Lacks conserved residue(s) required for the propagation of feature annotation.</text>
</comment>
<evidence type="ECO:0000256" key="3">
    <source>
        <dbReference type="ARBA" id="ARBA00022692"/>
    </source>
</evidence>
<accession>A0A9P0ATL9</accession>
<dbReference type="SUPFAM" id="SSF54631">
    <property type="entry name" value="CBS-domain pair"/>
    <property type="match status" value="1"/>
</dbReference>
<proteinExistence type="inferred from homology"/>
<dbReference type="InterPro" id="IPR046342">
    <property type="entry name" value="CBS_dom_sf"/>
</dbReference>
<evidence type="ECO:0000256" key="1">
    <source>
        <dbReference type="ARBA" id="ARBA00004141"/>
    </source>
</evidence>
<dbReference type="FunFam" id="3.10.580.10:FF:000032">
    <property type="entry name" value="Chloride channel protein"/>
    <property type="match status" value="1"/>
</dbReference>
<evidence type="ECO:0000313" key="12">
    <source>
        <dbReference type="EMBL" id="CAH0549330.1"/>
    </source>
</evidence>
<keyword evidence="2 10" id="KW-0813">Transport</keyword>
<sequence>MPQRKSLPTSQLYDSRFKTVHVNYNVSLDELYNTVKEVRKEEKKRRKNDETQKRKKSKNCDRFCGQIWSKTFGLFNEDWVFLALLGILIAIVSYILDKGVATGLAARNWLYLELATNGFSKWVAFICLPVCFILFDVGFVHLVCPQSIGSGIPQIKTMLRGVCLKEFLTFRCFIAKWVGITSTLASGMPLGKEGPLIHMSSILVTKMGNFIRSLNKSEENINKTIELLGAAWAVGVACTFNSPIGGVLFSIEISTSYYAVRNYWRGFFAAVWAATTYRLLSVWVDGAGTITPVFKTSLYVDFPYDPQELFAFAILGVICGILGSLYVWFRQKYGAWLKTNKFIKKLKGFSIFAYPFIVVIVISTIQFPWGVGQFLAGPLPPRTQVVDLFSNFTWTKHNLNVLEQDVVTRWSTKWTGIYANLIIYYAFQFIASIVASSMAIPNGAFIPNFRSGAAIGRIAGELMHTWFPFGVNYKGKQSQIMPGAYAMVGAAALSGAVTHTLSTSVILFEMTSQITHVIPVLISVLISNGIARLLTPSVYDIVIISNNLPYLPDLLPSKSAIYKTYVEDFMISDTKYLYLGMSYRELKHLLKDCRKIKHFPIVDNSHNMILLGSISRNQLIALLENQIGRKRRMEILPYGLDEDGGVIDNPNEYEKEIQLRKKKLERERIFEKYIVDIKKEDIVEEKPKKVIMPIRRVVDMSKQQQLEWETNQLNETVDFSRSIVDPAPFQLVERTSLLKVHTLFSMLAINVAYVTSIGKLVGVVGLKELRQAIENANNNKLPSRDFVLKPLLPK</sequence>
<keyword evidence="5 10" id="KW-1133">Transmembrane helix</keyword>
<feature type="domain" description="CBS" evidence="11">
    <location>
        <begin position="570"/>
        <end position="631"/>
    </location>
</feature>
<feature type="transmembrane region" description="Helical" evidence="10">
    <location>
        <begin position="349"/>
        <end position="369"/>
    </location>
</feature>
<dbReference type="PANTHER" id="PTHR45720">
    <property type="entry name" value="CHLORIDE CHANNEL PROTEIN 2"/>
    <property type="match status" value="1"/>
</dbReference>
<organism evidence="12 13">
    <name type="scientific">Brassicogethes aeneus</name>
    <name type="common">Rape pollen beetle</name>
    <name type="synonym">Meligethes aeneus</name>
    <dbReference type="NCBI Taxonomy" id="1431903"/>
    <lineage>
        <taxon>Eukaryota</taxon>
        <taxon>Metazoa</taxon>
        <taxon>Ecdysozoa</taxon>
        <taxon>Arthropoda</taxon>
        <taxon>Hexapoda</taxon>
        <taxon>Insecta</taxon>
        <taxon>Pterygota</taxon>
        <taxon>Neoptera</taxon>
        <taxon>Endopterygota</taxon>
        <taxon>Coleoptera</taxon>
        <taxon>Polyphaga</taxon>
        <taxon>Cucujiformia</taxon>
        <taxon>Nitidulidae</taxon>
        <taxon>Meligethinae</taxon>
        <taxon>Brassicogethes</taxon>
    </lineage>
</organism>
<protein>
    <recommendedName>
        <fullName evidence="10">Chloride channel protein</fullName>
    </recommendedName>
</protein>
<name>A0A9P0ATL9_BRAAE</name>
<keyword evidence="13" id="KW-1185">Reference proteome</keyword>
<keyword evidence="4" id="KW-0677">Repeat</keyword>
<reference evidence="12" key="1">
    <citation type="submission" date="2021-12" db="EMBL/GenBank/DDBJ databases">
        <authorList>
            <person name="King R."/>
        </authorList>
    </citation>
    <scope>NUCLEOTIDE SEQUENCE</scope>
</reference>
<evidence type="ECO:0000256" key="6">
    <source>
        <dbReference type="ARBA" id="ARBA00023065"/>
    </source>
</evidence>
<dbReference type="InterPro" id="IPR001807">
    <property type="entry name" value="ClC"/>
</dbReference>
<evidence type="ECO:0000256" key="5">
    <source>
        <dbReference type="ARBA" id="ARBA00022989"/>
    </source>
</evidence>
<evidence type="ECO:0000256" key="8">
    <source>
        <dbReference type="ARBA" id="ARBA00023214"/>
    </source>
</evidence>
<dbReference type="GO" id="GO:0005886">
    <property type="term" value="C:plasma membrane"/>
    <property type="evidence" value="ECO:0007669"/>
    <property type="project" value="TreeGrafter"/>
</dbReference>
<evidence type="ECO:0000256" key="9">
    <source>
        <dbReference type="PROSITE-ProRule" id="PRU00703"/>
    </source>
</evidence>
<feature type="transmembrane region" description="Helical" evidence="10">
    <location>
        <begin position="484"/>
        <end position="508"/>
    </location>
</feature>
<evidence type="ECO:0000259" key="11">
    <source>
        <dbReference type="PROSITE" id="PS51371"/>
    </source>
</evidence>
<dbReference type="InterPro" id="IPR000644">
    <property type="entry name" value="CBS_dom"/>
</dbReference>
<dbReference type="Gene3D" id="3.10.580.10">
    <property type="entry name" value="CBS-domain"/>
    <property type="match status" value="1"/>
</dbReference>
<dbReference type="Pfam" id="PF00654">
    <property type="entry name" value="Voltage_CLC"/>
    <property type="match status" value="1"/>
</dbReference>
<dbReference type="PANTHER" id="PTHR45720:SF10">
    <property type="entry name" value="CHLORIDE CHANNEL PROTEIN 2"/>
    <property type="match status" value="1"/>
</dbReference>
<comment type="similarity">
    <text evidence="10">Belongs to the chloride channel (TC 2.A.49) family.</text>
</comment>
<dbReference type="PROSITE" id="PS51371">
    <property type="entry name" value="CBS"/>
    <property type="match status" value="1"/>
</dbReference>
<keyword evidence="7 10" id="KW-0472">Membrane</keyword>
<evidence type="ECO:0000313" key="13">
    <source>
        <dbReference type="Proteomes" id="UP001154078"/>
    </source>
</evidence>
<feature type="transmembrane region" description="Helical" evidence="10">
    <location>
        <begin position="417"/>
        <end position="440"/>
    </location>
</feature>
<evidence type="ECO:0000256" key="10">
    <source>
        <dbReference type="RuleBase" id="RU361221"/>
    </source>
</evidence>
<feature type="transmembrane region" description="Helical" evidence="10">
    <location>
        <begin position="263"/>
        <end position="284"/>
    </location>
</feature>
<keyword evidence="8 10" id="KW-0868">Chloride</keyword>
<comment type="subcellular location">
    <subcellularLocation>
        <location evidence="1 10">Membrane</location>
        <topology evidence="1 10">Multi-pass membrane protein</topology>
    </subcellularLocation>
</comment>
<keyword evidence="3 10" id="KW-0812">Transmembrane</keyword>
<dbReference type="PRINTS" id="PR00762">
    <property type="entry name" value="CLCHANNEL"/>
</dbReference>
<feature type="transmembrane region" description="Helical" evidence="10">
    <location>
        <begin position="168"/>
        <end position="190"/>
    </location>
</feature>
<dbReference type="Proteomes" id="UP001154078">
    <property type="component" value="Chromosome 11"/>
</dbReference>
<evidence type="ECO:0000256" key="4">
    <source>
        <dbReference type="ARBA" id="ARBA00022737"/>
    </source>
</evidence>